<dbReference type="OrthoDB" id="25987at2759"/>
<keyword evidence="3" id="KW-1185">Reference proteome</keyword>
<accession>A0A4Z2CXX9</accession>
<dbReference type="PANTHER" id="PTHR15665">
    <property type="entry name" value="ASTEROID PROTEIN"/>
    <property type="match status" value="1"/>
</dbReference>
<comment type="similarity">
    <text evidence="1">Belongs to the asteroid family.</text>
</comment>
<dbReference type="InterPro" id="IPR029060">
    <property type="entry name" value="PIN-like_dom_sf"/>
</dbReference>
<evidence type="ECO:0000313" key="2">
    <source>
        <dbReference type="EMBL" id="TNN09097.1"/>
    </source>
</evidence>
<comment type="caution">
    <text evidence="2">The sequence shown here is derived from an EMBL/GenBank/DDBJ whole genome shotgun (WGS) entry which is preliminary data.</text>
</comment>
<dbReference type="Proteomes" id="UP000311919">
    <property type="component" value="Unassembled WGS sequence"/>
</dbReference>
<sequence length="791" mass="90707">MTILGLEKILLKSFASWEPIFLKDTKVVVDSSDLVGYLHDNFSTALYGGENLLFYMAIRSFFLNLKYSNVEPYFILRGCCPVNDNGVKFRQKRISASLSQIATASKLNAPDLMPLLLSLSAMDVFQDALDEFNWKRVRVKSFPTVICSAVAKILQCPVIGLSSDYFALMSKNENILFNNLTSQPSFNPTYLTLRLSNVNFRSVNGLSKNSTTKLNTNDERMLLFHKFIPKHSVLAKISDFHMPLFVTLLGTDTVQSLRLPLELQEKLRALDLTPYNERRLSLLFEWFSQFQLNSIKPLEDVINCYSDKQHASVIQSIIHSISRFICPLEETKNVMSILFDKSYCNISQITHTTTESSLRFVEKYQDVIDLLQGKSASYLWHEDYTRKWPLRLVDGLRKGRVYPKSAIYSSHGVFLPTAVEDPECPFSIYESSFLIRRLHYQIYVSLEYSLGMENKLLGLNPDVTEYMRRNDKLVKCRIPVKIIPLDFSKVSTDEVIKDNLGFVSLPTNNLVPKFLYSLAVVLAFWFQQLKYTSIEIPSLFSQSPVGLAVAACAVATIHNGDSSTNELYDFYDNLCKMSTQQVISDDTFTNFRPSVIHNFNAIQSVFFSFKDIVATLNCLVSEDKQSDYFTFAQLWILFPSGKLVHFLATQLASLDPTSRRYSTIRVWLPKLLFIKERNSSATLKLTKAMNTLINFIDLCEMIKINLPSSLDSFYSIHELESNLSMRITPMNLTLCKNNNNRLDKSIDPQYFGRISRGHRGRNDSFVRNKGLYYGPLYKDFTRSCRDEFHLN</sequence>
<evidence type="ECO:0000256" key="1">
    <source>
        <dbReference type="ARBA" id="ARBA00007398"/>
    </source>
</evidence>
<protein>
    <submittedName>
        <fullName evidence="2">Asteroid 1</fullName>
    </submittedName>
</protein>
<dbReference type="InterPro" id="IPR026832">
    <property type="entry name" value="Asteroid"/>
</dbReference>
<dbReference type="AlphaFoldDB" id="A0A4Z2CXX9"/>
<proteinExistence type="inferred from homology"/>
<dbReference type="EMBL" id="SKCS01000399">
    <property type="protein sequence ID" value="TNN09097.1"/>
    <property type="molecule type" value="Genomic_DNA"/>
</dbReference>
<evidence type="ECO:0000313" key="3">
    <source>
        <dbReference type="Proteomes" id="UP000311919"/>
    </source>
</evidence>
<name>A0A4Z2CXX9_SCHJA</name>
<organism evidence="2 3">
    <name type="scientific">Schistosoma japonicum</name>
    <name type="common">Blood fluke</name>
    <dbReference type="NCBI Taxonomy" id="6182"/>
    <lineage>
        <taxon>Eukaryota</taxon>
        <taxon>Metazoa</taxon>
        <taxon>Spiralia</taxon>
        <taxon>Lophotrochozoa</taxon>
        <taxon>Platyhelminthes</taxon>
        <taxon>Trematoda</taxon>
        <taxon>Digenea</taxon>
        <taxon>Strigeidida</taxon>
        <taxon>Schistosomatoidea</taxon>
        <taxon>Schistosomatidae</taxon>
        <taxon>Schistosoma</taxon>
    </lineage>
</organism>
<dbReference type="PANTHER" id="PTHR15665:SF1">
    <property type="entry name" value="PROTEIN ASTEROID HOMOLOG 1"/>
    <property type="match status" value="1"/>
</dbReference>
<reference evidence="2 3" key="1">
    <citation type="submission" date="2019-03" db="EMBL/GenBank/DDBJ databases">
        <title>An improved genome assembly of the fluke Schistosoma japonicum.</title>
        <authorList>
            <person name="Hu W."/>
            <person name="Luo F."/>
            <person name="Yin M."/>
            <person name="Mo X."/>
            <person name="Sun C."/>
            <person name="Wu Q."/>
            <person name="Zhu B."/>
            <person name="Xiang M."/>
            <person name="Wang J."/>
            <person name="Wang Y."/>
            <person name="Zhang T."/>
            <person name="Xu B."/>
            <person name="Zheng H."/>
            <person name="Feng Z."/>
        </authorList>
    </citation>
    <scope>NUCLEOTIDE SEQUENCE [LARGE SCALE GENOMIC DNA]</scope>
    <source>
        <strain evidence="2">HuSjv2</strain>
        <tissue evidence="2">Worms</tissue>
    </source>
</reference>
<gene>
    <name evidence="2" type="ORF">EWB00_006558</name>
</gene>
<dbReference type="SUPFAM" id="SSF88723">
    <property type="entry name" value="PIN domain-like"/>
    <property type="match status" value="1"/>
</dbReference>